<dbReference type="InterPro" id="IPR029044">
    <property type="entry name" value="Nucleotide-diphossugar_trans"/>
</dbReference>
<evidence type="ECO:0000313" key="2">
    <source>
        <dbReference type="EMBL" id="HDM90176.1"/>
    </source>
</evidence>
<proteinExistence type="predicted"/>
<dbReference type="AlphaFoldDB" id="A0A7C0X989"/>
<dbReference type="SUPFAM" id="SSF53448">
    <property type="entry name" value="Nucleotide-diphospho-sugar transferases"/>
    <property type="match status" value="1"/>
</dbReference>
<dbReference type="InterPro" id="IPR001173">
    <property type="entry name" value="Glyco_trans_2-like"/>
</dbReference>
<dbReference type="InterPro" id="IPR050256">
    <property type="entry name" value="Glycosyltransferase_2"/>
</dbReference>
<dbReference type="CDD" id="cd04179">
    <property type="entry name" value="DPM_DPG-synthase_like"/>
    <property type="match status" value="1"/>
</dbReference>
<dbReference type="PANTHER" id="PTHR48090">
    <property type="entry name" value="UNDECAPRENYL-PHOSPHATE 4-DEOXY-4-FORMAMIDO-L-ARABINOSE TRANSFERASE-RELATED"/>
    <property type="match status" value="1"/>
</dbReference>
<dbReference type="EMBL" id="DRBW01000121">
    <property type="protein sequence ID" value="HDM90176.1"/>
    <property type="molecule type" value="Genomic_DNA"/>
</dbReference>
<reference evidence="2" key="1">
    <citation type="journal article" date="2020" name="mSystems">
        <title>Genome- and Community-Level Interaction Insights into Carbon Utilization and Element Cycling Functions of Hydrothermarchaeota in Hydrothermal Sediment.</title>
        <authorList>
            <person name="Zhou Z."/>
            <person name="Liu Y."/>
            <person name="Xu W."/>
            <person name="Pan J."/>
            <person name="Luo Z.H."/>
            <person name="Li M."/>
        </authorList>
    </citation>
    <scope>NUCLEOTIDE SEQUENCE [LARGE SCALE GENOMIC DNA]</scope>
    <source>
        <strain evidence="2">HyVt-237</strain>
    </source>
</reference>
<dbReference type="Proteomes" id="UP000885931">
    <property type="component" value="Unassembled WGS sequence"/>
</dbReference>
<feature type="domain" description="Glycosyltransferase 2-like" evidence="1">
    <location>
        <begin position="5"/>
        <end position="160"/>
    </location>
</feature>
<gene>
    <name evidence="2" type="ORF">ENG67_03085</name>
</gene>
<dbReference type="PANTHER" id="PTHR48090:SF7">
    <property type="entry name" value="RFBJ PROTEIN"/>
    <property type="match status" value="1"/>
</dbReference>
<comment type="caution">
    <text evidence="2">The sequence shown here is derived from an EMBL/GenBank/DDBJ whole genome shotgun (WGS) entry which is preliminary data.</text>
</comment>
<organism evidence="2">
    <name type="scientific">candidate division WOR-3 bacterium</name>
    <dbReference type="NCBI Taxonomy" id="2052148"/>
    <lineage>
        <taxon>Bacteria</taxon>
        <taxon>Bacteria division WOR-3</taxon>
    </lineage>
</organism>
<protein>
    <submittedName>
        <fullName evidence="2">Glycosyltransferase family 2 protein</fullName>
    </submittedName>
</protein>
<accession>A0A7C0X989</accession>
<dbReference type="Gene3D" id="3.90.550.10">
    <property type="entry name" value="Spore Coat Polysaccharide Biosynthesis Protein SpsA, Chain A"/>
    <property type="match status" value="1"/>
</dbReference>
<evidence type="ECO:0000259" key="1">
    <source>
        <dbReference type="Pfam" id="PF00535"/>
    </source>
</evidence>
<sequence>MKILIVIPAFNEMPQIGELLDRLLKKVDRRDVLVVDDGSTDGTGDIASSKGVRILRNERNLGKGISLRKGFEVALAEGYDGVVTMDGDLQHDVEDLPGILKMARRGYDMVIGSRWKDMSGMPFDRYFTNRLTTFILSLLSGKRLEDTQSGYRFIKRNVLRSVDVSSSNYDFESEYVLKAAIRGYSIGFAPIKTIYGAEKSHINKVRDTLRFVRLTLKYLWR</sequence>
<dbReference type="Pfam" id="PF00535">
    <property type="entry name" value="Glycos_transf_2"/>
    <property type="match status" value="1"/>
</dbReference>
<name>A0A7C0X989_UNCW3</name>